<name>A0ABR9K0U9_9ACTN</name>
<proteinExistence type="predicted"/>
<organism evidence="6 7">
    <name type="scientific">Actinomadura algeriensis</name>
    <dbReference type="NCBI Taxonomy" id="1679523"/>
    <lineage>
        <taxon>Bacteria</taxon>
        <taxon>Bacillati</taxon>
        <taxon>Actinomycetota</taxon>
        <taxon>Actinomycetes</taxon>
        <taxon>Streptosporangiales</taxon>
        <taxon>Thermomonosporaceae</taxon>
        <taxon>Actinomadura</taxon>
    </lineage>
</organism>
<evidence type="ECO:0000313" key="6">
    <source>
        <dbReference type="EMBL" id="MBE1536452.1"/>
    </source>
</evidence>
<keyword evidence="7" id="KW-1185">Reference proteome</keyword>
<dbReference type="Gene3D" id="3.40.228.10">
    <property type="entry name" value="Dimethylsulfoxide Reductase, domain 2"/>
    <property type="match status" value="1"/>
</dbReference>
<feature type="domain" description="4Fe-4S Mo/W bis-MGD-type" evidence="5">
    <location>
        <begin position="1"/>
        <end position="62"/>
    </location>
</feature>
<dbReference type="EMBL" id="JADBDZ010000001">
    <property type="protein sequence ID" value="MBE1536452.1"/>
    <property type="molecule type" value="Genomic_DNA"/>
</dbReference>
<evidence type="ECO:0000256" key="4">
    <source>
        <dbReference type="ARBA" id="ARBA00023014"/>
    </source>
</evidence>
<sequence length="704" mass="74170">MIGTPTHCPYCALQCGMILSAAPDASPAAPPVEVTPRDDVPANQGGLCRKGWTAAELLTVPDRLTAPLTRKSRDAPLEPCTWDEALDRVAGELRGLRDAHGPDAVAVFGGGGLTNEKAYTLGKFARVALRTSQIDYNGRFCMSSAAAAAGRAFGLDRGLPGPVTDLAASGAVLLAGGNTAETMPPFMRHLTAMRDAGGALIVVDPRRTATARQADLHLQPLPGTDLALANGLLHLALAEGMADDAYIAARTTGFDMVRTAVNSYWPDRVERITGVPVPLMREAVGLLAGADRAHVLTARGAEQHAGGTDTVTAFINLALALGLPGRAGSGYGCLTGQGNGQGGREHGQKADQLPGYRRIDDPAARAHVARVWGVEPDSLPGPGRSAHELLSALGAPSGPRALLLFGSNPVVSSPDAAAVEERLAALDLLVVADFVPSETAARADVVLPSAQWAEESGTMTNLEGRVLRRNRAIAPPGGVRTDLWILAELARRLDAPGQWPDDPETVFAELRRASAGGAADYSGITYGRIEREGGVFWPCPAPDHPGTPRPFLDRFATPDGRARFVPVGHRGPDEDVDADYPVYLTTGRVLAQYQSGAQTRRVPALAEAEPGPFVELHPDLAGRLEIGDGDAVRIRSRRGAALATARITEAIRPDTVFMPFHWAGEGRANLLTNPALDPVSRMPEFKVCAVRLEPAPRPAAVSVF</sequence>
<dbReference type="Gene3D" id="2.20.25.90">
    <property type="entry name" value="ADC-like domains"/>
    <property type="match status" value="1"/>
</dbReference>
<keyword evidence="3" id="KW-0408">Iron</keyword>
<dbReference type="PANTHER" id="PTHR43105:SF10">
    <property type="entry name" value="NADH-QUINONE OXIDOREDUCTASE SUBUNIT G"/>
    <property type="match status" value="1"/>
</dbReference>
<dbReference type="Pfam" id="PF04879">
    <property type="entry name" value="Molybdop_Fe4S4"/>
    <property type="match status" value="1"/>
</dbReference>
<dbReference type="SUPFAM" id="SSF50692">
    <property type="entry name" value="ADC-like"/>
    <property type="match status" value="1"/>
</dbReference>
<dbReference type="CDD" id="cd00508">
    <property type="entry name" value="MopB_CT_Fdh-Nap-like"/>
    <property type="match status" value="1"/>
</dbReference>
<accession>A0ABR9K0U9</accession>
<evidence type="ECO:0000259" key="5">
    <source>
        <dbReference type="PROSITE" id="PS51669"/>
    </source>
</evidence>
<dbReference type="Gene3D" id="3.40.50.740">
    <property type="match status" value="1"/>
</dbReference>
<keyword evidence="1" id="KW-0004">4Fe-4S</keyword>
<keyword evidence="2" id="KW-0479">Metal-binding</keyword>
<keyword evidence="6" id="KW-0560">Oxidoreductase</keyword>
<evidence type="ECO:0000313" key="7">
    <source>
        <dbReference type="Proteomes" id="UP000627838"/>
    </source>
</evidence>
<dbReference type="EC" id="1.7.99.4" evidence="6"/>
<dbReference type="InterPro" id="IPR009010">
    <property type="entry name" value="Asp_de-COase-like_dom_sf"/>
</dbReference>
<dbReference type="SMART" id="SM00926">
    <property type="entry name" value="Molybdop_Fe4S4"/>
    <property type="match status" value="1"/>
</dbReference>
<evidence type="ECO:0000256" key="3">
    <source>
        <dbReference type="ARBA" id="ARBA00023004"/>
    </source>
</evidence>
<protein>
    <submittedName>
        <fullName evidence="6">Assimilatory nitrate reductase catalytic subunit</fullName>
        <ecNumber evidence="6">1.7.99.4</ecNumber>
    </submittedName>
</protein>
<evidence type="ECO:0000256" key="1">
    <source>
        <dbReference type="ARBA" id="ARBA00022485"/>
    </source>
</evidence>
<dbReference type="InterPro" id="IPR006657">
    <property type="entry name" value="MoPterin_dinucl-bd_dom"/>
</dbReference>
<dbReference type="PANTHER" id="PTHR43105">
    <property type="entry name" value="RESPIRATORY NITRATE REDUCTASE"/>
    <property type="match status" value="1"/>
</dbReference>
<dbReference type="InterPro" id="IPR050123">
    <property type="entry name" value="Prok_molybdopt-oxidoreductase"/>
</dbReference>
<dbReference type="GO" id="GO:0016491">
    <property type="term" value="F:oxidoreductase activity"/>
    <property type="evidence" value="ECO:0007669"/>
    <property type="project" value="UniProtKB-KW"/>
</dbReference>
<gene>
    <name evidence="6" type="ORF">H4W34_006285</name>
</gene>
<dbReference type="Proteomes" id="UP000627838">
    <property type="component" value="Unassembled WGS sequence"/>
</dbReference>
<evidence type="ECO:0000256" key="2">
    <source>
        <dbReference type="ARBA" id="ARBA00022723"/>
    </source>
</evidence>
<dbReference type="InterPro" id="IPR006656">
    <property type="entry name" value="Mopterin_OxRdtase"/>
</dbReference>
<dbReference type="Gene3D" id="2.40.40.20">
    <property type="match status" value="1"/>
</dbReference>
<comment type="caution">
    <text evidence="6">The sequence shown here is derived from an EMBL/GenBank/DDBJ whole genome shotgun (WGS) entry which is preliminary data.</text>
</comment>
<dbReference type="Pfam" id="PF00384">
    <property type="entry name" value="Molybdopterin"/>
    <property type="match status" value="1"/>
</dbReference>
<dbReference type="InterPro" id="IPR006963">
    <property type="entry name" value="Mopterin_OxRdtase_4Fe-4S_dom"/>
</dbReference>
<dbReference type="RefSeq" id="WP_192762482.1">
    <property type="nucleotide sequence ID" value="NZ_JADBDZ010000001.1"/>
</dbReference>
<reference evidence="6 7" key="1">
    <citation type="submission" date="2020-10" db="EMBL/GenBank/DDBJ databases">
        <title>Sequencing the genomes of 1000 actinobacteria strains.</title>
        <authorList>
            <person name="Klenk H.-P."/>
        </authorList>
    </citation>
    <scope>NUCLEOTIDE SEQUENCE [LARGE SCALE GENOMIC DNA]</scope>
    <source>
        <strain evidence="6 7">DSM 46744</strain>
    </source>
</reference>
<dbReference type="Pfam" id="PF01568">
    <property type="entry name" value="Molydop_binding"/>
    <property type="match status" value="1"/>
</dbReference>
<keyword evidence="4" id="KW-0411">Iron-sulfur</keyword>
<dbReference type="SUPFAM" id="SSF53706">
    <property type="entry name" value="Formate dehydrogenase/DMSO reductase, domains 1-3"/>
    <property type="match status" value="1"/>
</dbReference>
<dbReference type="PROSITE" id="PS51669">
    <property type="entry name" value="4FE4S_MOW_BIS_MGD"/>
    <property type="match status" value="1"/>
</dbReference>